<dbReference type="InterPro" id="IPR016163">
    <property type="entry name" value="Ald_DH_C"/>
</dbReference>
<dbReference type="PANTHER" id="PTHR43217:SF1">
    <property type="entry name" value="SUCCINATE SEMIALDEHYDE DEHYDROGENASE [NAD(P)+] SAD"/>
    <property type="match status" value="1"/>
</dbReference>
<dbReference type="PANTHER" id="PTHR43217">
    <property type="entry name" value="SUCCINATE SEMIALDEHYDE DEHYDROGENASE [NAD(P)+] SAD"/>
    <property type="match status" value="1"/>
</dbReference>
<keyword evidence="6" id="KW-1185">Reference proteome</keyword>
<dbReference type="SUPFAM" id="SSF53720">
    <property type="entry name" value="ALDH-like"/>
    <property type="match status" value="1"/>
</dbReference>
<dbReference type="eggNOG" id="COG1012">
    <property type="taxonomic scope" value="Bacteria"/>
</dbReference>
<dbReference type="Proteomes" id="UP000001035">
    <property type="component" value="Chromosome 1"/>
</dbReference>
<proteinExistence type="inferred from homology"/>
<dbReference type="InterPro" id="IPR044148">
    <property type="entry name" value="ALDH_GabD1-like"/>
</dbReference>
<dbReference type="InterPro" id="IPR047110">
    <property type="entry name" value="GABD/Sad-like"/>
</dbReference>
<dbReference type="InterPro" id="IPR016162">
    <property type="entry name" value="Ald_DH_N"/>
</dbReference>
<keyword evidence="3" id="KW-0560">Oxidoreductase</keyword>
<dbReference type="CDD" id="cd07100">
    <property type="entry name" value="ALDH_SSADH1_GabD1"/>
    <property type="match status" value="1"/>
</dbReference>
<evidence type="ECO:0000313" key="6">
    <source>
        <dbReference type="Proteomes" id="UP000001035"/>
    </source>
</evidence>
<dbReference type="Gene3D" id="3.40.605.10">
    <property type="entry name" value="Aldehyde Dehydrogenase, Chain A, domain 1"/>
    <property type="match status" value="1"/>
</dbReference>
<dbReference type="HOGENOM" id="CLU_005391_1_0_4"/>
<accession>B4EDR4</accession>
<dbReference type="Gene3D" id="3.40.309.10">
    <property type="entry name" value="Aldehyde Dehydrogenase, Chain A, domain 2"/>
    <property type="match status" value="1"/>
</dbReference>
<sequence>MHFQSRNPATGELLEAFTEHSADDIESRLMLSFAAWKRWSRASLQQRTEVLRKLGALLEERADRYGRLITQEMGKPLVEAVLEVRKAAAGARHFAEHGAGYLAPMPIEGMNAKVVYESLGPVFGVMPWNLPFWQVLRFFIPTAMAGNTVLVKHAETVQGCAHALEQLILDAGAPEGLYLNLAIRRGGVARVVRDPRVRCVTVTGSTQAGRAVAQEAGAYGKKAVLELGGSDPFIVLEDADLDRAVQLGVTSRFSNNAQSCIAAKRFLVAEPIAEVFQKKFVEKAAALRMGDPMSVDTQLGPLARADLRDEIHRQVLSALKQGGTLLTGGAPVNGPGNFYPPTVITGLSSDAPIAQEEIFGPVAMLFTFRTDEEAIALANATEFGLGATVCSADVQRANKIASALEVGAVFINDFVRSDPRAPFGGVKGSGFGRELGALGARELANAKLVVGG</sequence>
<comment type="similarity">
    <text evidence="1">Belongs to the aldehyde dehydrogenase family.</text>
</comment>
<evidence type="ECO:0000259" key="4">
    <source>
        <dbReference type="Pfam" id="PF00171"/>
    </source>
</evidence>
<keyword evidence="2" id="KW-0521">NADP</keyword>
<evidence type="ECO:0000256" key="2">
    <source>
        <dbReference type="ARBA" id="ARBA00022857"/>
    </source>
</evidence>
<dbReference type="FunFam" id="3.40.309.10:FF:000010">
    <property type="entry name" value="Gamma-aminobutyraldehyde dehydrogenase"/>
    <property type="match status" value="1"/>
</dbReference>
<dbReference type="RefSeq" id="WP_006481750.1">
    <property type="nucleotide sequence ID" value="NC_011000.1"/>
</dbReference>
<dbReference type="GO" id="GO:0004030">
    <property type="term" value="F:aldehyde dehydrogenase [NAD(P)+] activity"/>
    <property type="evidence" value="ECO:0007669"/>
    <property type="project" value="InterPro"/>
</dbReference>
<feature type="domain" description="Aldehyde dehydrogenase" evidence="4">
    <location>
        <begin position="3"/>
        <end position="449"/>
    </location>
</feature>
<name>B4EDR4_BURCJ</name>
<dbReference type="BioCyc" id="BCEN216591:G1G1V-1319-MONOMER"/>
<dbReference type="AlphaFoldDB" id="B4EDR4"/>
<dbReference type="InterPro" id="IPR016161">
    <property type="entry name" value="Ald_DH/histidinol_DH"/>
</dbReference>
<protein>
    <submittedName>
        <fullName evidence="5">Aldehyde dehydrogenase family protein</fullName>
    </submittedName>
</protein>
<organism evidence="5 6">
    <name type="scientific">Burkholderia cenocepacia (strain ATCC BAA-245 / DSM 16553 / LMG 16656 / NCTC 13227 / J2315 / CF5610)</name>
    <name type="common">Burkholderia cepacia (strain J2315)</name>
    <dbReference type="NCBI Taxonomy" id="216591"/>
    <lineage>
        <taxon>Bacteria</taxon>
        <taxon>Pseudomonadati</taxon>
        <taxon>Pseudomonadota</taxon>
        <taxon>Betaproteobacteria</taxon>
        <taxon>Burkholderiales</taxon>
        <taxon>Burkholderiaceae</taxon>
        <taxon>Burkholderia</taxon>
        <taxon>Burkholderia cepacia complex</taxon>
    </lineage>
</organism>
<evidence type="ECO:0000256" key="3">
    <source>
        <dbReference type="ARBA" id="ARBA00023002"/>
    </source>
</evidence>
<dbReference type="Pfam" id="PF00171">
    <property type="entry name" value="Aldedh"/>
    <property type="match status" value="1"/>
</dbReference>
<dbReference type="EMBL" id="AM747720">
    <property type="protein sequence ID" value="CAR51485.1"/>
    <property type="molecule type" value="Genomic_DNA"/>
</dbReference>
<dbReference type="KEGG" id="bcj:BCAL1183"/>
<gene>
    <name evidence="5" type="ORF">BCAL1183</name>
</gene>
<dbReference type="InterPro" id="IPR015590">
    <property type="entry name" value="Aldehyde_DH_dom"/>
</dbReference>
<evidence type="ECO:0000256" key="1">
    <source>
        <dbReference type="ARBA" id="ARBA00009986"/>
    </source>
</evidence>
<dbReference type="GO" id="GO:0004777">
    <property type="term" value="F:succinate-semialdehyde dehydrogenase (NAD+) activity"/>
    <property type="evidence" value="ECO:0007669"/>
    <property type="project" value="TreeGrafter"/>
</dbReference>
<reference evidence="5 6" key="1">
    <citation type="journal article" date="2009" name="J. Bacteriol.">
        <title>The genome of Burkholderia cenocepacia J2315, an epidemic pathogen of cystic fibrosis patients.</title>
        <authorList>
            <person name="Holden M.T."/>
            <person name="Seth-Smith H.M."/>
            <person name="Crossman L.C."/>
            <person name="Sebaihia M."/>
            <person name="Bentley S.D."/>
            <person name="Cerdeno-Tarraga A.M."/>
            <person name="Thomson N.R."/>
            <person name="Bason N."/>
            <person name="Quail M.A."/>
            <person name="Sharp S."/>
            <person name="Cherevach I."/>
            <person name="Churcher C."/>
            <person name="Goodhead I."/>
            <person name="Hauser H."/>
            <person name="Holroyd N."/>
            <person name="Mungall K."/>
            <person name="Scott P."/>
            <person name="Walker D."/>
            <person name="White B."/>
            <person name="Rose H."/>
            <person name="Iversen P."/>
            <person name="Mil-Homens D."/>
            <person name="Rocha E.P."/>
            <person name="Fialho A.M."/>
            <person name="Baldwin A."/>
            <person name="Dowson C."/>
            <person name="Barrell B.G."/>
            <person name="Govan J.R."/>
            <person name="Vandamme P."/>
            <person name="Hart C.A."/>
            <person name="Mahenthiralingam E."/>
            <person name="Parkhill J."/>
        </authorList>
    </citation>
    <scope>NUCLEOTIDE SEQUENCE [LARGE SCALE GENOMIC DNA]</scope>
    <source>
        <strain evidence="6">ATCC BAA-245 / DSM 16553 / LMG 16656 / NCTC 13227 / J2315 / CF5610</strain>
    </source>
</reference>
<evidence type="ECO:0000313" key="5">
    <source>
        <dbReference type="EMBL" id="CAR51485.1"/>
    </source>
</evidence>